<name>A0A370HAA2_9HYPH</name>
<proteinExistence type="predicted"/>
<sequence>MLNMRLLQKAQTYFRKPALPPVIQRQAAAHDEQVSNSRSKRAQIRDVLRQYERGSLKETEAVEELLKILR</sequence>
<dbReference type="EMBL" id="QQBB01000017">
    <property type="protein sequence ID" value="RDI51478.1"/>
    <property type="molecule type" value="Genomic_DNA"/>
</dbReference>
<comment type="caution">
    <text evidence="1">The sequence shown here is derived from an EMBL/GenBank/DDBJ whole genome shotgun (WGS) entry which is preliminary data.</text>
</comment>
<reference evidence="1 2" key="1">
    <citation type="submission" date="2018-07" db="EMBL/GenBank/DDBJ databases">
        <title>Genomic Encyclopedia of Type Strains, Phase IV (KMG-IV): sequencing the most valuable type-strain genomes for metagenomic binning, comparative biology and taxonomic classification.</title>
        <authorList>
            <person name="Goeker M."/>
        </authorList>
    </citation>
    <scope>NUCLEOTIDE SEQUENCE [LARGE SCALE GENOMIC DNA]</scope>
    <source>
        <strain evidence="1 2">DSM 14364</strain>
    </source>
</reference>
<protein>
    <submittedName>
        <fullName evidence="1">Uncharacterized protein</fullName>
    </submittedName>
</protein>
<organism evidence="1 2">
    <name type="scientific">Microvirga subterranea</name>
    <dbReference type="NCBI Taxonomy" id="186651"/>
    <lineage>
        <taxon>Bacteria</taxon>
        <taxon>Pseudomonadati</taxon>
        <taxon>Pseudomonadota</taxon>
        <taxon>Alphaproteobacteria</taxon>
        <taxon>Hyphomicrobiales</taxon>
        <taxon>Methylobacteriaceae</taxon>
        <taxon>Microvirga</taxon>
    </lineage>
</organism>
<accession>A0A370HAA2</accession>
<evidence type="ECO:0000313" key="2">
    <source>
        <dbReference type="Proteomes" id="UP000254925"/>
    </source>
</evidence>
<evidence type="ECO:0000313" key="1">
    <source>
        <dbReference type="EMBL" id="RDI51478.1"/>
    </source>
</evidence>
<dbReference type="AlphaFoldDB" id="A0A370HAA2"/>
<keyword evidence="2" id="KW-1185">Reference proteome</keyword>
<gene>
    <name evidence="1" type="ORF">DES45_1177</name>
</gene>
<dbReference type="Proteomes" id="UP000254925">
    <property type="component" value="Unassembled WGS sequence"/>
</dbReference>